<evidence type="ECO:0000256" key="4">
    <source>
        <dbReference type="PROSITE-ProRule" id="PRU00335"/>
    </source>
</evidence>
<evidence type="ECO:0000259" key="5">
    <source>
        <dbReference type="PROSITE" id="PS50977"/>
    </source>
</evidence>
<reference evidence="6 7" key="1">
    <citation type="submission" date="2020-08" db="EMBL/GenBank/DDBJ databases">
        <title>Sequencing the genomes of 1000 actinobacteria strains.</title>
        <authorList>
            <person name="Klenk H.-P."/>
        </authorList>
    </citation>
    <scope>NUCLEOTIDE SEQUENCE [LARGE SCALE GENOMIC DNA]</scope>
    <source>
        <strain evidence="6 7">DSM 43768</strain>
    </source>
</reference>
<dbReference type="Pfam" id="PF16925">
    <property type="entry name" value="TetR_C_13"/>
    <property type="match status" value="1"/>
</dbReference>
<dbReference type="PANTHER" id="PTHR47506:SF1">
    <property type="entry name" value="HTH-TYPE TRANSCRIPTIONAL REGULATOR YJDC"/>
    <property type="match status" value="1"/>
</dbReference>
<dbReference type="InterPro" id="IPR001647">
    <property type="entry name" value="HTH_TetR"/>
</dbReference>
<organism evidence="6 7">
    <name type="scientific">Nonomuraea rubra</name>
    <dbReference type="NCBI Taxonomy" id="46180"/>
    <lineage>
        <taxon>Bacteria</taxon>
        <taxon>Bacillati</taxon>
        <taxon>Actinomycetota</taxon>
        <taxon>Actinomycetes</taxon>
        <taxon>Streptosporangiales</taxon>
        <taxon>Streptosporangiaceae</taxon>
        <taxon>Nonomuraea</taxon>
    </lineage>
</organism>
<gene>
    <name evidence="6" type="ORF">HD593_000447</name>
</gene>
<evidence type="ECO:0000313" key="7">
    <source>
        <dbReference type="Proteomes" id="UP000565579"/>
    </source>
</evidence>
<dbReference type="SUPFAM" id="SSF46689">
    <property type="entry name" value="Homeodomain-like"/>
    <property type="match status" value="1"/>
</dbReference>
<dbReference type="InterPro" id="IPR011075">
    <property type="entry name" value="TetR_C"/>
</dbReference>
<keyword evidence="1" id="KW-0805">Transcription regulation</keyword>
<name>A0A7X0NLH2_9ACTN</name>
<dbReference type="Gene3D" id="1.10.357.10">
    <property type="entry name" value="Tetracycline Repressor, domain 2"/>
    <property type="match status" value="1"/>
</dbReference>
<dbReference type="GO" id="GO:0003677">
    <property type="term" value="F:DNA binding"/>
    <property type="evidence" value="ECO:0007669"/>
    <property type="project" value="UniProtKB-UniRule"/>
</dbReference>
<dbReference type="SUPFAM" id="SSF48498">
    <property type="entry name" value="Tetracyclin repressor-like, C-terminal domain"/>
    <property type="match status" value="1"/>
</dbReference>
<dbReference type="Gene3D" id="1.10.10.60">
    <property type="entry name" value="Homeodomain-like"/>
    <property type="match status" value="1"/>
</dbReference>
<proteinExistence type="predicted"/>
<evidence type="ECO:0000313" key="6">
    <source>
        <dbReference type="EMBL" id="MBB6545652.1"/>
    </source>
</evidence>
<keyword evidence="7" id="KW-1185">Reference proteome</keyword>
<keyword evidence="2 4" id="KW-0238">DNA-binding</keyword>
<dbReference type="EMBL" id="JACHMI010000001">
    <property type="protein sequence ID" value="MBB6545652.1"/>
    <property type="molecule type" value="Genomic_DNA"/>
</dbReference>
<dbReference type="InterPro" id="IPR009057">
    <property type="entry name" value="Homeodomain-like_sf"/>
</dbReference>
<dbReference type="PROSITE" id="PS50977">
    <property type="entry name" value="HTH_TETR_2"/>
    <property type="match status" value="1"/>
</dbReference>
<dbReference type="InterPro" id="IPR036271">
    <property type="entry name" value="Tet_transcr_reg_TetR-rel_C_sf"/>
</dbReference>
<accession>A0A7X0NLH2</accession>
<keyword evidence="3" id="KW-0804">Transcription</keyword>
<dbReference type="RefSeq" id="WP_185100464.1">
    <property type="nucleotide sequence ID" value="NZ_JACHMI010000001.1"/>
</dbReference>
<dbReference type="Pfam" id="PF00440">
    <property type="entry name" value="TetR_N"/>
    <property type="match status" value="1"/>
</dbReference>
<dbReference type="AlphaFoldDB" id="A0A7X0NLH2"/>
<evidence type="ECO:0000256" key="2">
    <source>
        <dbReference type="ARBA" id="ARBA00023125"/>
    </source>
</evidence>
<feature type="DNA-binding region" description="H-T-H motif" evidence="4">
    <location>
        <begin position="29"/>
        <end position="48"/>
    </location>
</feature>
<protein>
    <submittedName>
        <fullName evidence="6">AcrR family transcriptional regulator</fullName>
    </submittedName>
</protein>
<evidence type="ECO:0000256" key="1">
    <source>
        <dbReference type="ARBA" id="ARBA00023015"/>
    </source>
</evidence>
<comment type="caution">
    <text evidence="6">The sequence shown here is derived from an EMBL/GenBank/DDBJ whole genome shotgun (WGS) entry which is preliminary data.</text>
</comment>
<dbReference type="Proteomes" id="UP000565579">
    <property type="component" value="Unassembled WGS sequence"/>
</dbReference>
<dbReference type="PANTHER" id="PTHR47506">
    <property type="entry name" value="TRANSCRIPTIONAL REGULATORY PROTEIN"/>
    <property type="match status" value="1"/>
</dbReference>
<feature type="domain" description="HTH tetR-type" evidence="5">
    <location>
        <begin position="6"/>
        <end position="66"/>
    </location>
</feature>
<sequence>MARRREFDREAALEAALLAFWRHGYEATSIAELTAAMGIRPPSLYAAFGDKRRLFEEAVRRYQQTYGAFTTRALAEEPTGRAAIERVLREAAAEYASTEHPGGCLVITAAVNCGPESAEVEELLRRFRTEARAAFKARIDDDVAAGRLPAGTDTAGLATFYAATIQGMSTQSRDGARYEDLLAIATLAMSAWPATREAVTTT</sequence>
<evidence type="ECO:0000256" key="3">
    <source>
        <dbReference type="ARBA" id="ARBA00023163"/>
    </source>
</evidence>